<evidence type="ECO:0000313" key="2">
    <source>
        <dbReference type="EMBL" id="MBY8876298.1"/>
    </source>
</evidence>
<name>A0ABS7PZL8_9ACTN</name>
<comment type="caution">
    <text evidence="2">The sequence shown here is derived from an EMBL/GenBank/DDBJ whole genome shotgun (WGS) entry which is preliminary data.</text>
</comment>
<protein>
    <recommendedName>
        <fullName evidence="4">Lipoprotein</fullName>
    </recommendedName>
</protein>
<dbReference type="EMBL" id="JAINZZ010000001">
    <property type="protein sequence ID" value="MBY8876298.1"/>
    <property type="molecule type" value="Genomic_DNA"/>
</dbReference>
<feature type="region of interest" description="Disordered" evidence="1">
    <location>
        <begin position="55"/>
        <end position="106"/>
    </location>
</feature>
<evidence type="ECO:0000256" key="1">
    <source>
        <dbReference type="SAM" id="MobiDB-lite"/>
    </source>
</evidence>
<dbReference type="Gene3D" id="2.50.20.20">
    <property type="match status" value="1"/>
</dbReference>
<sequence>MYRARRNQTAEVWVIGVPVRTSHPEEQRPVHHRPTLICVIAGLVTVVLAGCGGGSGTAAGQQQKGPAAASVPAQVLPSAPDPGSIRVPTGAPAASATAEPLPTGPTLELSPLDLWRRTAAVMADQKSASLTLDFRDEQGRAVHAESSVAGNGDCVGHVSAGGGQAQVIHVGMTPYLKGDAAFLTWAGERNGDADLLVTFSGRWLKGAPAQLGAYDIEEMCSLSTAVGNVTADFDGLKQERGPLTVAGRQVVSLTQTGDTSSVTLYVAASGPAVVVKAVRKGGTDVTTTFANLGRAVHAKAPAGTL</sequence>
<feature type="compositionally biased region" description="Low complexity" evidence="1">
    <location>
        <begin position="58"/>
        <end position="69"/>
    </location>
</feature>
<keyword evidence="3" id="KW-1185">Reference proteome</keyword>
<reference evidence="2 3" key="1">
    <citation type="submission" date="2021-08" db="EMBL/GenBank/DDBJ databases">
        <title>WGS of actinomycetes from Thailand.</title>
        <authorList>
            <person name="Thawai C."/>
        </authorList>
    </citation>
    <scope>NUCLEOTIDE SEQUENCE [LARGE SCALE GENOMIC DNA]</scope>
    <source>
        <strain evidence="2 3">PLK6-54</strain>
    </source>
</reference>
<dbReference type="RefSeq" id="WP_222959559.1">
    <property type="nucleotide sequence ID" value="NZ_JAINZZ010000001.1"/>
</dbReference>
<accession>A0ABS7PZL8</accession>
<organism evidence="2 3">
    <name type="scientific">Actinacidiphila acidipaludis</name>
    <dbReference type="NCBI Taxonomy" id="2873382"/>
    <lineage>
        <taxon>Bacteria</taxon>
        <taxon>Bacillati</taxon>
        <taxon>Actinomycetota</taxon>
        <taxon>Actinomycetes</taxon>
        <taxon>Kitasatosporales</taxon>
        <taxon>Streptomycetaceae</taxon>
        <taxon>Actinacidiphila</taxon>
    </lineage>
</organism>
<evidence type="ECO:0008006" key="4">
    <source>
        <dbReference type="Google" id="ProtNLM"/>
    </source>
</evidence>
<evidence type="ECO:0000313" key="3">
    <source>
        <dbReference type="Proteomes" id="UP000778578"/>
    </source>
</evidence>
<dbReference type="Proteomes" id="UP000778578">
    <property type="component" value="Unassembled WGS sequence"/>
</dbReference>
<gene>
    <name evidence="2" type="ORF">K7862_01420</name>
</gene>
<proteinExistence type="predicted"/>